<name>A0ABX0ITJ9_9FLAO</name>
<dbReference type="RefSeq" id="WP_165928901.1">
    <property type="nucleotide sequence ID" value="NZ_VEVQ02000006.1"/>
</dbReference>
<evidence type="ECO:0000313" key="2">
    <source>
        <dbReference type="EMBL" id="NHN26149.1"/>
    </source>
</evidence>
<feature type="transmembrane region" description="Helical" evidence="1">
    <location>
        <begin position="249"/>
        <end position="266"/>
    </location>
</feature>
<dbReference type="InterPro" id="IPR049458">
    <property type="entry name" value="EpsG-like"/>
</dbReference>
<feature type="transmembrane region" description="Helical" evidence="1">
    <location>
        <begin position="221"/>
        <end position="237"/>
    </location>
</feature>
<feature type="transmembrane region" description="Helical" evidence="1">
    <location>
        <begin position="59"/>
        <end position="78"/>
    </location>
</feature>
<gene>
    <name evidence="2" type="ORF">FIA58_010720</name>
</gene>
<protein>
    <submittedName>
        <fullName evidence="2">EpsG family protein</fullName>
    </submittedName>
</protein>
<feature type="transmembrane region" description="Helical" evidence="1">
    <location>
        <begin position="301"/>
        <end position="319"/>
    </location>
</feature>
<proteinExistence type="predicted"/>
<organism evidence="2 3">
    <name type="scientific">Flavobacterium jejuense</name>
    <dbReference type="NCBI Taxonomy" id="1544455"/>
    <lineage>
        <taxon>Bacteria</taxon>
        <taxon>Pseudomonadati</taxon>
        <taxon>Bacteroidota</taxon>
        <taxon>Flavobacteriia</taxon>
        <taxon>Flavobacteriales</taxon>
        <taxon>Flavobacteriaceae</taxon>
        <taxon>Flavobacterium</taxon>
    </lineage>
</organism>
<dbReference type="Pfam" id="PF14897">
    <property type="entry name" value="EpsG"/>
    <property type="match status" value="1"/>
</dbReference>
<keyword evidence="1" id="KW-1133">Transmembrane helix</keyword>
<dbReference type="Proteomes" id="UP000817854">
    <property type="component" value="Unassembled WGS sequence"/>
</dbReference>
<evidence type="ECO:0000256" key="1">
    <source>
        <dbReference type="SAM" id="Phobius"/>
    </source>
</evidence>
<reference evidence="2" key="2">
    <citation type="submission" date="2020-02" db="EMBL/GenBank/DDBJ databases">
        <title>Flavobacterium profundi sp. nov., isolated from a deep-sea seamount.</title>
        <authorList>
            <person name="Zhang D.-C."/>
        </authorList>
    </citation>
    <scope>NUCLEOTIDE SEQUENCE</scope>
    <source>
        <strain evidence="2">EC11</strain>
    </source>
</reference>
<feature type="transmembrane region" description="Helical" evidence="1">
    <location>
        <begin position="272"/>
        <end position="289"/>
    </location>
</feature>
<reference evidence="2" key="1">
    <citation type="submission" date="2019-05" db="EMBL/GenBank/DDBJ databases">
        <authorList>
            <person name="Lianzixin W."/>
        </authorList>
    </citation>
    <scope>NUCLEOTIDE SEQUENCE</scope>
    <source>
        <strain evidence="2">EC11</strain>
    </source>
</reference>
<keyword evidence="1" id="KW-0472">Membrane</keyword>
<dbReference type="EMBL" id="VEVQ02000006">
    <property type="protein sequence ID" value="NHN26149.1"/>
    <property type="molecule type" value="Genomic_DNA"/>
</dbReference>
<keyword evidence="3" id="KW-1185">Reference proteome</keyword>
<feature type="transmembrane region" description="Helical" evidence="1">
    <location>
        <begin position="133"/>
        <end position="158"/>
    </location>
</feature>
<comment type="caution">
    <text evidence="2">The sequence shown here is derived from an EMBL/GenBank/DDBJ whole genome shotgun (WGS) entry which is preliminary data.</text>
</comment>
<feature type="transmembrane region" description="Helical" evidence="1">
    <location>
        <begin position="90"/>
        <end position="107"/>
    </location>
</feature>
<sequence>MGVFIVFIILVYIGLRPLDKGYMGDTGAYLRVFNKLADGSLSSFYDKEYGFMLLIKYSALYLNAEFFFLICASIYVYLHYLVSKKIFKDYWYFGFIFLVSSFSFWAYGTNGIRNGLGAAIVLYAFTFENKKTWAIAIALIGTLFHKSMLLPVMAYILTFFYNNRISYLRLWLLCIPLSLIAGGSFELIFASLGFGDERISYLTDGNVNGDQFAYTGFRWDFLLYSASAVYTGWYFIVKKNFEDKLYHRLFNVYLFSNAFWILIIRANFSNRFAYLSWFMMGVIIIYPFLKQQMIPNQTKKTALVLFFYFMFTFILNVILA</sequence>
<feature type="transmembrane region" description="Helical" evidence="1">
    <location>
        <begin position="170"/>
        <end position="194"/>
    </location>
</feature>
<keyword evidence="1" id="KW-0812">Transmembrane</keyword>
<evidence type="ECO:0000313" key="3">
    <source>
        <dbReference type="Proteomes" id="UP000817854"/>
    </source>
</evidence>
<accession>A0ABX0ITJ9</accession>